<dbReference type="InterPro" id="IPR050388">
    <property type="entry name" value="ABC_Ni/Peptide_Import"/>
</dbReference>
<keyword evidence="3" id="KW-0813">Transport</keyword>
<dbReference type="InterPro" id="IPR003439">
    <property type="entry name" value="ABC_transporter-like_ATP-bd"/>
</dbReference>
<dbReference type="NCBIfam" id="TIGR01727">
    <property type="entry name" value="oligo_HPY"/>
    <property type="match status" value="2"/>
</dbReference>
<sequence length="669" mass="71246">MTPALEVTDLRVTLGGAPVVRGLGYAVRKGEVLGLVGESGCGKSVSAAAVMGLLPPGARVTGSIRLGGRELVGLRERELAAVRGSAVSMVFQDPLSALTPVYRVGDQIAEAVRTHQKVTKEQAAVRAVDLLDLVGIPDPARRALAFPHEFSGGMRQRALIAMAMANDPDVIICDEPTTALDVTVQAQVLEVLKTAQRQTGAAIVMITHDLGVVAGFADRVLVMYAGRPVESGDVDDVFYHARMPYTAGLLGAVPRIDAAGRAAPAPIDGAPPAPGDLPPGCPFAPRCPLRVEACDEREPPLFEVGPGHRAACIRWDEVSPPLPAPPGRTGPGVRGPRTVLAVDGLVRHYPLVKGAVFRRRVGTVHAVAGISFDIREGETLGLVGESGSGKTTALTEILELTRPQQGRVVVLGRDTAALTAAQRMEIRRDVQVVFQDPLASLDPRMTVHDILAEPLRTHRHGDPRRRVGELLALVGLDPAHAARYPKDFSGGQRQRIAIARALALQPRLLVLDEPVSALDVSVQAGVLGLLGALKTELGLSYLLVAHDLAVVRHIADRVAVMYLGRIAEIGRADAVYTAPAHPYTQALLSAIPLPDPARERARERILLTGERPDPASPPSGCRFRTRCPTFRSVLTETERGLCADTEPEMRPLGEDQSAACHYAERLAVV</sequence>
<dbReference type="Proteomes" id="UP001596096">
    <property type="component" value="Unassembled WGS sequence"/>
</dbReference>
<name>A0ABW1BPH5_9ACTN</name>
<dbReference type="PROSITE" id="PS00211">
    <property type="entry name" value="ABC_TRANSPORTER_1"/>
    <property type="match status" value="2"/>
</dbReference>
<keyword evidence="10" id="KW-1185">Reference proteome</keyword>
<proteinExistence type="inferred from homology"/>
<evidence type="ECO:0000313" key="10">
    <source>
        <dbReference type="Proteomes" id="UP001596096"/>
    </source>
</evidence>
<gene>
    <name evidence="9" type="ORF">ACFPUY_04270</name>
</gene>
<dbReference type="Pfam" id="PF08352">
    <property type="entry name" value="oligo_HPY"/>
    <property type="match status" value="2"/>
</dbReference>
<evidence type="ECO:0000256" key="1">
    <source>
        <dbReference type="ARBA" id="ARBA00004202"/>
    </source>
</evidence>
<keyword evidence="6 9" id="KW-0067">ATP-binding</keyword>
<dbReference type="NCBIfam" id="NF007739">
    <property type="entry name" value="PRK10419.1"/>
    <property type="match status" value="2"/>
</dbReference>
<comment type="similarity">
    <text evidence="2">Belongs to the ABC transporter superfamily.</text>
</comment>
<dbReference type="EMBL" id="JBHSNW010000002">
    <property type="protein sequence ID" value="MFC5814285.1"/>
    <property type="molecule type" value="Genomic_DNA"/>
</dbReference>
<evidence type="ECO:0000256" key="3">
    <source>
        <dbReference type="ARBA" id="ARBA00022448"/>
    </source>
</evidence>
<comment type="caution">
    <text evidence="9">The sequence shown here is derived from an EMBL/GenBank/DDBJ whole genome shotgun (WGS) entry which is preliminary data.</text>
</comment>
<evidence type="ECO:0000256" key="6">
    <source>
        <dbReference type="ARBA" id="ARBA00022840"/>
    </source>
</evidence>
<dbReference type="PROSITE" id="PS50893">
    <property type="entry name" value="ABC_TRANSPORTER_2"/>
    <property type="match status" value="2"/>
</dbReference>
<dbReference type="InterPro" id="IPR013563">
    <property type="entry name" value="Oligopep_ABC_C"/>
</dbReference>
<feature type="domain" description="ABC transporter" evidence="8">
    <location>
        <begin position="346"/>
        <end position="588"/>
    </location>
</feature>
<evidence type="ECO:0000256" key="2">
    <source>
        <dbReference type="ARBA" id="ARBA00005417"/>
    </source>
</evidence>
<dbReference type="PANTHER" id="PTHR43297:SF2">
    <property type="entry name" value="DIPEPTIDE TRANSPORT ATP-BINDING PROTEIN DPPD"/>
    <property type="match status" value="1"/>
</dbReference>
<evidence type="ECO:0000256" key="4">
    <source>
        <dbReference type="ARBA" id="ARBA00022475"/>
    </source>
</evidence>
<protein>
    <submittedName>
        <fullName evidence="9">Dipeptide ABC transporter ATP-binding protein</fullName>
    </submittedName>
</protein>
<dbReference type="NCBIfam" id="NF008453">
    <property type="entry name" value="PRK11308.1"/>
    <property type="match status" value="2"/>
</dbReference>
<reference evidence="10" key="1">
    <citation type="journal article" date="2019" name="Int. J. Syst. Evol. Microbiol.">
        <title>The Global Catalogue of Microorganisms (GCM) 10K type strain sequencing project: providing services to taxonomists for standard genome sequencing and annotation.</title>
        <authorList>
            <consortium name="The Broad Institute Genomics Platform"/>
            <consortium name="The Broad Institute Genome Sequencing Center for Infectious Disease"/>
            <person name="Wu L."/>
            <person name="Ma J."/>
        </authorList>
    </citation>
    <scope>NUCLEOTIDE SEQUENCE [LARGE SCALE GENOMIC DNA]</scope>
    <source>
        <strain evidence="10">CGMCC 4.7106</strain>
    </source>
</reference>
<dbReference type="CDD" id="cd03257">
    <property type="entry name" value="ABC_NikE_OppD_transporters"/>
    <property type="match status" value="2"/>
</dbReference>
<feature type="domain" description="ABC transporter" evidence="8">
    <location>
        <begin position="5"/>
        <end position="250"/>
    </location>
</feature>
<accession>A0ABW1BPH5</accession>
<evidence type="ECO:0000313" key="9">
    <source>
        <dbReference type="EMBL" id="MFC5814285.1"/>
    </source>
</evidence>
<dbReference type="GO" id="GO:0005524">
    <property type="term" value="F:ATP binding"/>
    <property type="evidence" value="ECO:0007669"/>
    <property type="project" value="UniProtKB-KW"/>
</dbReference>
<dbReference type="RefSeq" id="WP_219551333.1">
    <property type="nucleotide sequence ID" value="NZ_JAHKRN010000072.1"/>
</dbReference>
<evidence type="ECO:0000256" key="7">
    <source>
        <dbReference type="ARBA" id="ARBA00023136"/>
    </source>
</evidence>
<keyword evidence="7" id="KW-0472">Membrane</keyword>
<dbReference type="Pfam" id="PF00005">
    <property type="entry name" value="ABC_tran"/>
    <property type="match status" value="2"/>
</dbReference>
<keyword evidence="4" id="KW-1003">Cell membrane</keyword>
<evidence type="ECO:0000259" key="8">
    <source>
        <dbReference type="PROSITE" id="PS50893"/>
    </source>
</evidence>
<comment type="subcellular location">
    <subcellularLocation>
        <location evidence="1">Cell membrane</location>
        <topology evidence="1">Peripheral membrane protein</topology>
    </subcellularLocation>
</comment>
<dbReference type="PANTHER" id="PTHR43297">
    <property type="entry name" value="OLIGOPEPTIDE TRANSPORT ATP-BINDING PROTEIN APPD"/>
    <property type="match status" value="1"/>
</dbReference>
<dbReference type="InterPro" id="IPR003593">
    <property type="entry name" value="AAA+_ATPase"/>
</dbReference>
<evidence type="ECO:0000256" key="5">
    <source>
        <dbReference type="ARBA" id="ARBA00022741"/>
    </source>
</evidence>
<organism evidence="9 10">
    <name type="scientific">Nonomuraea harbinensis</name>
    <dbReference type="NCBI Taxonomy" id="1286938"/>
    <lineage>
        <taxon>Bacteria</taxon>
        <taxon>Bacillati</taxon>
        <taxon>Actinomycetota</taxon>
        <taxon>Actinomycetes</taxon>
        <taxon>Streptosporangiales</taxon>
        <taxon>Streptosporangiaceae</taxon>
        <taxon>Nonomuraea</taxon>
    </lineage>
</organism>
<dbReference type="SMART" id="SM00382">
    <property type="entry name" value="AAA"/>
    <property type="match status" value="2"/>
</dbReference>
<dbReference type="InterPro" id="IPR017871">
    <property type="entry name" value="ABC_transporter-like_CS"/>
</dbReference>
<keyword evidence="5" id="KW-0547">Nucleotide-binding</keyword>